<evidence type="ECO:0000313" key="1">
    <source>
        <dbReference type="Proteomes" id="UP000887576"/>
    </source>
</evidence>
<dbReference type="WBParaSite" id="JU765_v2.g17700.t1">
    <property type="protein sequence ID" value="JU765_v2.g17700.t1"/>
    <property type="gene ID" value="JU765_v2.g17700"/>
</dbReference>
<dbReference type="Proteomes" id="UP000887576">
    <property type="component" value="Unplaced"/>
</dbReference>
<protein>
    <submittedName>
        <fullName evidence="2">MH1 domain-containing protein</fullName>
    </submittedName>
</protein>
<accession>A0AC34QMS3</accession>
<sequence>MPLDCGLLCLLTERRRYVEILWRNQLLTTADEKKAKRRFLSLMKGFDTEDLEVLKKAVVSDGREIMQCAPGPPMDLVEEEEDALLAGCSTMIPTIGVNASRVSRNASVHYSNSSRHNSQAFNRANNNSISSRTRMPYMAVNDQNANPSATVLTDAEGNEVTVDLNPVFTDSGLIPQIDRPMSLPYLCCKMWRWRTLQIDAALHKLEPLPWCRFGRVTINNATVSCCNPYHYGLWIRPELTSNSEDQSLSGIIANGGGLAEHSFLVTNDTGFGDEITGTTHHRDIYSAGIISDDLPP</sequence>
<organism evidence="1 2">
    <name type="scientific">Panagrolaimus sp. JU765</name>
    <dbReference type="NCBI Taxonomy" id="591449"/>
    <lineage>
        <taxon>Eukaryota</taxon>
        <taxon>Metazoa</taxon>
        <taxon>Ecdysozoa</taxon>
        <taxon>Nematoda</taxon>
        <taxon>Chromadorea</taxon>
        <taxon>Rhabditida</taxon>
        <taxon>Tylenchina</taxon>
        <taxon>Panagrolaimomorpha</taxon>
        <taxon>Panagrolaimoidea</taxon>
        <taxon>Panagrolaimidae</taxon>
        <taxon>Panagrolaimus</taxon>
    </lineage>
</organism>
<name>A0AC34QMS3_9BILA</name>
<reference evidence="2" key="1">
    <citation type="submission" date="2022-11" db="UniProtKB">
        <authorList>
            <consortium name="WormBaseParasite"/>
        </authorList>
    </citation>
    <scope>IDENTIFICATION</scope>
</reference>
<proteinExistence type="predicted"/>
<evidence type="ECO:0000313" key="2">
    <source>
        <dbReference type="WBParaSite" id="JU765_v2.g17700.t1"/>
    </source>
</evidence>